<keyword evidence="5" id="KW-0813">Transport</keyword>
<evidence type="ECO:0000256" key="5">
    <source>
        <dbReference type="ARBA" id="ARBA00022448"/>
    </source>
</evidence>
<comment type="catalytic activity">
    <reaction evidence="12">
        <text>a 1,2-diacyl-sn-glycero-3-phosphocholine(in) = a 1,2-diacyl-sn-glycero-3-phosphocholine(out)</text>
        <dbReference type="Rhea" id="RHEA:38571"/>
        <dbReference type="ChEBI" id="CHEBI:57643"/>
    </reaction>
</comment>
<sequence length="195" mass="21209">MASWMPAYFQKRLLRTALSRIALLDVDSLDLDSLGVKIGRSSTVELKNVGLRVQELSALLQLPPNLRLQIARVLSLRLTVPANFFQQSIVAEVDGIEIQVTADVSASPHDNVAGTKVPDHRKTNRRIHSPSPPYHDSGGLPSAQKLAQSILLEEPAEEKQELEARYMAKSSMSDSSDDLGTGTSLGLPAIIATFL</sequence>
<dbReference type="GO" id="GO:0061723">
    <property type="term" value="P:glycophagy"/>
    <property type="evidence" value="ECO:0007669"/>
    <property type="project" value="TreeGrafter"/>
</dbReference>
<keyword evidence="15" id="KW-1185">Reference proteome</keyword>
<evidence type="ECO:0000256" key="6">
    <source>
        <dbReference type="ARBA" id="ARBA00022824"/>
    </source>
</evidence>
<name>A0A9P8F505_AURME</name>
<dbReference type="Proteomes" id="UP000729357">
    <property type="component" value="Unassembled WGS sequence"/>
</dbReference>
<keyword evidence="9" id="KW-0472">Membrane</keyword>
<accession>A0A9P8F505</accession>
<dbReference type="Pfam" id="PF13329">
    <property type="entry name" value="ATG2_CAD"/>
    <property type="match status" value="1"/>
</dbReference>
<dbReference type="GO" id="GO:0034727">
    <property type="term" value="P:piecemeal microautophagy of the nucleus"/>
    <property type="evidence" value="ECO:0007669"/>
    <property type="project" value="TreeGrafter"/>
</dbReference>
<dbReference type="GO" id="GO:0043495">
    <property type="term" value="F:protein-membrane adaptor activity"/>
    <property type="evidence" value="ECO:0007669"/>
    <property type="project" value="TreeGrafter"/>
</dbReference>
<reference evidence="14" key="2">
    <citation type="submission" date="2021-08" db="EMBL/GenBank/DDBJ databases">
        <authorList>
            <person name="Gostincar C."/>
            <person name="Sun X."/>
            <person name="Song Z."/>
            <person name="Gunde-Cimerman N."/>
        </authorList>
    </citation>
    <scope>NUCLEOTIDE SEQUENCE</scope>
    <source>
        <strain evidence="14">EXF-9298</strain>
    </source>
</reference>
<feature type="compositionally biased region" description="Low complexity" evidence="13">
    <location>
        <begin position="170"/>
        <end position="182"/>
    </location>
</feature>
<evidence type="ECO:0000256" key="8">
    <source>
        <dbReference type="ARBA" id="ARBA00023055"/>
    </source>
</evidence>
<dbReference type="GO" id="GO:0061908">
    <property type="term" value="C:phagophore"/>
    <property type="evidence" value="ECO:0007669"/>
    <property type="project" value="TreeGrafter"/>
</dbReference>
<dbReference type="GO" id="GO:0000422">
    <property type="term" value="P:autophagy of mitochondrion"/>
    <property type="evidence" value="ECO:0007669"/>
    <property type="project" value="TreeGrafter"/>
</dbReference>
<comment type="catalytic activity">
    <reaction evidence="11">
        <text>a 1,2-diacyl-sn-glycero-3-phosphoethanolamine(in) = a 1,2-diacyl-sn-glycero-3-phosphoethanolamine(out)</text>
        <dbReference type="Rhea" id="RHEA:38895"/>
        <dbReference type="ChEBI" id="CHEBI:64612"/>
    </reaction>
</comment>
<comment type="similarity">
    <text evidence="3">Belongs to the ATG2 family.</text>
</comment>
<dbReference type="AlphaFoldDB" id="A0A9P8F505"/>
<evidence type="ECO:0000256" key="11">
    <source>
        <dbReference type="ARBA" id="ARBA00024615"/>
    </source>
</evidence>
<feature type="non-terminal residue" evidence="14">
    <location>
        <position position="1"/>
    </location>
</feature>
<proteinExistence type="inferred from homology"/>
<keyword evidence="7" id="KW-0072">Autophagy</keyword>
<reference evidence="14" key="1">
    <citation type="journal article" date="2021" name="J Fungi (Basel)">
        <title>Virulence traits and population genomics of the black yeast Aureobasidium melanogenum.</title>
        <authorList>
            <person name="Cernosa A."/>
            <person name="Sun X."/>
            <person name="Gostincar C."/>
            <person name="Fang C."/>
            <person name="Gunde-Cimerman N."/>
            <person name="Song Z."/>
        </authorList>
    </citation>
    <scope>NUCLEOTIDE SEQUENCE</scope>
    <source>
        <strain evidence="14">EXF-9298</strain>
    </source>
</reference>
<evidence type="ECO:0000256" key="1">
    <source>
        <dbReference type="ARBA" id="ARBA00004406"/>
    </source>
</evidence>
<evidence type="ECO:0000256" key="13">
    <source>
        <dbReference type="SAM" id="MobiDB-lite"/>
    </source>
</evidence>
<feature type="region of interest" description="Disordered" evidence="13">
    <location>
        <begin position="107"/>
        <end position="140"/>
    </location>
</feature>
<dbReference type="GO" id="GO:0032266">
    <property type="term" value="F:phosphatidylinositol-3-phosphate binding"/>
    <property type="evidence" value="ECO:0007669"/>
    <property type="project" value="TreeGrafter"/>
</dbReference>
<comment type="catalytic activity">
    <reaction evidence="10">
        <text>a 1,2-diacyl-sn-glycero-3-phospho-L-serine(in) = a 1,2-diacyl-sn-glycero-3-phospho-L-serine(out)</text>
        <dbReference type="Rhea" id="RHEA:38663"/>
        <dbReference type="ChEBI" id="CHEBI:57262"/>
    </reaction>
</comment>
<evidence type="ECO:0000256" key="3">
    <source>
        <dbReference type="ARBA" id="ARBA00009714"/>
    </source>
</evidence>
<protein>
    <recommendedName>
        <fullName evidence="4">Autophagy-related protein 2</fullName>
    </recommendedName>
</protein>
<dbReference type="GO" id="GO:0000045">
    <property type="term" value="P:autophagosome assembly"/>
    <property type="evidence" value="ECO:0007669"/>
    <property type="project" value="TreeGrafter"/>
</dbReference>
<evidence type="ECO:0000256" key="9">
    <source>
        <dbReference type="ARBA" id="ARBA00023136"/>
    </source>
</evidence>
<evidence type="ECO:0000256" key="10">
    <source>
        <dbReference type="ARBA" id="ARBA00024479"/>
    </source>
</evidence>
<dbReference type="EMBL" id="JAHFXS010006043">
    <property type="protein sequence ID" value="KAG9935707.1"/>
    <property type="molecule type" value="Genomic_DNA"/>
</dbReference>
<dbReference type="GO" id="GO:0061709">
    <property type="term" value="P:reticulophagy"/>
    <property type="evidence" value="ECO:0007669"/>
    <property type="project" value="TreeGrafter"/>
</dbReference>
<evidence type="ECO:0000313" key="15">
    <source>
        <dbReference type="Proteomes" id="UP000729357"/>
    </source>
</evidence>
<dbReference type="PANTHER" id="PTHR13190:SF1">
    <property type="entry name" value="AUTOPHAGY-RELATED 2, ISOFORM A"/>
    <property type="match status" value="1"/>
</dbReference>
<dbReference type="PANTHER" id="PTHR13190">
    <property type="entry name" value="AUTOPHAGY-RELATED 2, ISOFORM A"/>
    <property type="match status" value="1"/>
</dbReference>
<evidence type="ECO:0000256" key="12">
    <source>
        <dbReference type="ARBA" id="ARBA00024631"/>
    </source>
</evidence>
<organism evidence="14 15">
    <name type="scientific">Aureobasidium melanogenum</name>
    <name type="common">Aureobasidium pullulans var. melanogenum</name>
    <dbReference type="NCBI Taxonomy" id="46634"/>
    <lineage>
        <taxon>Eukaryota</taxon>
        <taxon>Fungi</taxon>
        <taxon>Dikarya</taxon>
        <taxon>Ascomycota</taxon>
        <taxon>Pezizomycotina</taxon>
        <taxon>Dothideomycetes</taxon>
        <taxon>Dothideomycetidae</taxon>
        <taxon>Dothideales</taxon>
        <taxon>Saccotheciaceae</taxon>
        <taxon>Aureobasidium</taxon>
    </lineage>
</organism>
<evidence type="ECO:0000313" key="14">
    <source>
        <dbReference type="EMBL" id="KAG9935707.1"/>
    </source>
</evidence>
<keyword evidence="8" id="KW-0445">Lipid transport</keyword>
<dbReference type="GO" id="GO:0005789">
    <property type="term" value="C:endoplasmic reticulum membrane"/>
    <property type="evidence" value="ECO:0007669"/>
    <property type="project" value="UniProtKB-SubCell"/>
</dbReference>
<keyword evidence="6" id="KW-0256">Endoplasmic reticulum</keyword>
<comment type="caution">
    <text evidence="14">The sequence shown here is derived from an EMBL/GenBank/DDBJ whole genome shotgun (WGS) entry which is preliminary data.</text>
</comment>
<dbReference type="GO" id="GO:0006869">
    <property type="term" value="P:lipid transport"/>
    <property type="evidence" value="ECO:0007669"/>
    <property type="project" value="UniProtKB-KW"/>
</dbReference>
<feature type="region of interest" description="Disordered" evidence="13">
    <location>
        <begin position="161"/>
        <end position="182"/>
    </location>
</feature>
<gene>
    <name evidence="14" type="ORF">KCU98_g19931</name>
</gene>
<dbReference type="GO" id="GO:0034045">
    <property type="term" value="C:phagophore assembly site membrane"/>
    <property type="evidence" value="ECO:0007669"/>
    <property type="project" value="UniProtKB-SubCell"/>
</dbReference>
<evidence type="ECO:0000256" key="7">
    <source>
        <dbReference type="ARBA" id="ARBA00023006"/>
    </source>
</evidence>
<evidence type="ECO:0000256" key="2">
    <source>
        <dbReference type="ARBA" id="ARBA00004623"/>
    </source>
</evidence>
<dbReference type="InterPro" id="IPR026849">
    <property type="entry name" value="ATG2"/>
</dbReference>
<evidence type="ECO:0000256" key="4">
    <source>
        <dbReference type="ARBA" id="ARBA00018070"/>
    </source>
</evidence>
<comment type="subcellular location">
    <subcellularLocation>
        <location evidence="1">Endoplasmic reticulum membrane</location>
        <topology evidence="1">Peripheral membrane protein</topology>
    </subcellularLocation>
    <subcellularLocation>
        <location evidence="2">Preautophagosomal structure membrane</location>
        <topology evidence="2">Peripheral membrane protein</topology>
    </subcellularLocation>
</comment>